<evidence type="ECO:0008006" key="4">
    <source>
        <dbReference type="Google" id="ProtNLM"/>
    </source>
</evidence>
<name>A0A2A5JPB7_PSEO7</name>
<gene>
    <name evidence="2" type="ORF">CEX98_13315</name>
</gene>
<feature type="chain" id="PRO_5012834004" description="Lipoprotein" evidence="1">
    <location>
        <begin position="21"/>
        <end position="145"/>
    </location>
</feature>
<dbReference type="EMBL" id="NKHF01000060">
    <property type="protein sequence ID" value="PCK31276.1"/>
    <property type="molecule type" value="Genomic_DNA"/>
</dbReference>
<comment type="caution">
    <text evidence="2">The sequence shown here is derived from an EMBL/GenBank/DDBJ whole genome shotgun (WGS) entry which is preliminary data.</text>
</comment>
<feature type="signal peptide" evidence="1">
    <location>
        <begin position="1"/>
        <end position="20"/>
    </location>
</feature>
<sequence length="145" mass="15717">MKKIAVSMSLVMWLAGCAHHDDVRPSTGGTHEILLFAKHRDSGSQAAMRQAKHYCKQKGLSVHVINLDVEYKGSEPESNYIEQKVATHAMEAAGMAMWIFGRNSVEDVGAAVTLGSAITSGAASSEPYDVKLNFKCHESGKTKTH</sequence>
<proteinExistence type="predicted"/>
<evidence type="ECO:0000313" key="3">
    <source>
        <dbReference type="Proteomes" id="UP000228621"/>
    </source>
</evidence>
<dbReference type="PROSITE" id="PS51257">
    <property type="entry name" value="PROKAR_LIPOPROTEIN"/>
    <property type="match status" value="1"/>
</dbReference>
<keyword evidence="1" id="KW-0732">Signal</keyword>
<keyword evidence="3" id="KW-1185">Reference proteome</keyword>
<evidence type="ECO:0000256" key="1">
    <source>
        <dbReference type="SAM" id="SignalP"/>
    </source>
</evidence>
<accession>A0A2A5JPB7</accession>
<dbReference type="RefSeq" id="WP_099642555.1">
    <property type="nucleotide sequence ID" value="NZ_JAQPZX010000016.1"/>
</dbReference>
<dbReference type="Proteomes" id="UP000228621">
    <property type="component" value="Unassembled WGS sequence"/>
</dbReference>
<reference evidence="3" key="1">
    <citation type="journal article" date="2019" name="Genome Announc.">
        <title>Draft Genome Sequence of Pseudoalteromonas piscicida Strain 36Y ROTHPW, an Hypersaline Seawater Isolate from the South Coast of Sonora, Mexico.</title>
        <authorList>
            <person name="Sanchez-Diaz R."/>
            <person name="Molina-Garza Z.J."/>
            <person name="Cruz-Suarez L.E."/>
            <person name="Selvin J."/>
            <person name="Kiran G.S."/>
            <person name="Ibarra-Gamez J.C."/>
            <person name="Gomez-Gil B."/>
            <person name="Galaviz-Silva L."/>
        </authorList>
    </citation>
    <scope>NUCLEOTIDE SEQUENCE [LARGE SCALE GENOMIC DNA]</scope>
    <source>
        <strain evidence="3">36Y_RITHPW</strain>
    </source>
</reference>
<evidence type="ECO:0000313" key="2">
    <source>
        <dbReference type="EMBL" id="PCK31276.1"/>
    </source>
</evidence>
<protein>
    <recommendedName>
        <fullName evidence="4">Lipoprotein</fullName>
    </recommendedName>
</protein>
<dbReference type="OrthoDB" id="5295192at2"/>
<dbReference type="AlphaFoldDB" id="A0A2A5JPB7"/>
<organism evidence="2 3">
    <name type="scientific">Pseudoalteromonas piscicida</name>
    <dbReference type="NCBI Taxonomy" id="43662"/>
    <lineage>
        <taxon>Bacteria</taxon>
        <taxon>Pseudomonadati</taxon>
        <taxon>Pseudomonadota</taxon>
        <taxon>Gammaproteobacteria</taxon>
        <taxon>Alteromonadales</taxon>
        <taxon>Pseudoalteromonadaceae</taxon>
        <taxon>Pseudoalteromonas</taxon>
    </lineage>
</organism>